<keyword evidence="1" id="KW-0479">Metal-binding</keyword>
<dbReference type="AlphaFoldDB" id="A0AAV4LJT8"/>
<dbReference type="RefSeq" id="WP_282200950.1">
    <property type="nucleotide sequence ID" value="NZ_BOQE01000001.1"/>
</dbReference>
<protein>
    <submittedName>
        <fullName evidence="3">Glutathione transferase FosA</fullName>
    </submittedName>
</protein>
<dbReference type="SUPFAM" id="SSF54593">
    <property type="entry name" value="Glyoxalase/Bleomycin resistance protein/Dihydroxybiphenyl dioxygenase"/>
    <property type="match status" value="1"/>
</dbReference>
<dbReference type="GO" id="GO:0046872">
    <property type="term" value="F:metal ion binding"/>
    <property type="evidence" value="ECO:0007669"/>
    <property type="project" value="UniProtKB-KW"/>
</dbReference>
<dbReference type="PROSITE" id="PS51819">
    <property type="entry name" value="VOC"/>
    <property type="match status" value="1"/>
</dbReference>
<dbReference type="Gene3D" id="3.10.180.10">
    <property type="entry name" value="2,3-Dihydroxybiphenyl 1,2-Dioxygenase, domain 1"/>
    <property type="match status" value="1"/>
</dbReference>
<dbReference type="InterPro" id="IPR037523">
    <property type="entry name" value="VOC_core"/>
</dbReference>
<evidence type="ECO:0000313" key="3">
    <source>
        <dbReference type="EMBL" id="GIM48034.1"/>
    </source>
</evidence>
<dbReference type="PANTHER" id="PTHR36113:SF6">
    <property type="entry name" value="FOSFOMYCIN RESISTANCE PROTEIN FOSX"/>
    <property type="match status" value="1"/>
</dbReference>
<sequence>MFETGGLNHVTIFVRDLKRSLEFYTEILRMKIIHEGDDYAYLESGTTWFCISQKPFEKGKYEQIGVNHISLTVASEDFDKAVAHLRENHVPIVRDPVIRGKGKTVNFLDPDGLQWEFHTSNLAERMTVIDEMERKKRA</sequence>
<evidence type="ECO:0000259" key="2">
    <source>
        <dbReference type="PROSITE" id="PS51819"/>
    </source>
</evidence>
<dbReference type="InterPro" id="IPR051332">
    <property type="entry name" value="Fosfomycin_Res_Enzymes"/>
</dbReference>
<dbReference type="Pfam" id="PF00903">
    <property type="entry name" value="Glyoxalase"/>
    <property type="match status" value="1"/>
</dbReference>
<dbReference type="Proteomes" id="UP001057291">
    <property type="component" value="Unassembled WGS sequence"/>
</dbReference>
<dbReference type="PANTHER" id="PTHR36113">
    <property type="entry name" value="LYASE, PUTATIVE-RELATED-RELATED"/>
    <property type="match status" value="1"/>
</dbReference>
<comment type="caution">
    <text evidence="3">The sequence shown here is derived from an EMBL/GenBank/DDBJ whole genome shotgun (WGS) entry which is preliminary data.</text>
</comment>
<keyword evidence="3" id="KW-0808">Transferase</keyword>
<dbReference type="InterPro" id="IPR029068">
    <property type="entry name" value="Glyas_Bleomycin-R_OHBP_Dase"/>
</dbReference>
<accession>A0AAV4LJT8</accession>
<evidence type="ECO:0000313" key="4">
    <source>
        <dbReference type="Proteomes" id="UP001057291"/>
    </source>
</evidence>
<gene>
    <name evidence="3" type="primary">fosA</name>
    <name evidence="3" type="ORF">DNHGIG_35830</name>
</gene>
<feature type="domain" description="VOC" evidence="2">
    <location>
        <begin position="6"/>
        <end position="120"/>
    </location>
</feature>
<dbReference type="GO" id="GO:0016740">
    <property type="term" value="F:transferase activity"/>
    <property type="evidence" value="ECO:0007669"/>
    <property type="project" value="UniProtKB-KW"/>
</dbReference>
<evidence type="ECO:0000256" key="1">
    <source>
        <dbReference type="ARBA" id="ARBA00022723"/>
    </source>
</evidence>
<dbReference type="InterPro" id="IPR004360">
    <property type="entry name" value="Glyas_Fos-R_dOase_dom"/>
</dbReference>
<dbReference type="EMBL" id="BOQE01000001">
    <property type="protein sequence ID" value="GIM48034.1"/>
    <property type="molecule type" value="Genomic_DNA"/>
</dbReference>
<keyword evidence="4" id="KW-1185">Reference proteome</keyword>
<name>A0AAV4LJT8_9BACL</name>
<reference evidence="3" key="1">
    <citation type="journal article" date="2023" name="Int. J. Syst. Evol. Microbiol.">
        <title>Collibacillus ludicampi gen. nov., sp. nov., a new soil bacterium of the family Alicyclobacillaceae.</title>
        <authorList>
            <person name="Jojima T."/>
            <person name="Ioku Y."/>
            <person name="Fukuta Y."/>
            <person name="Shirasaka N."/>
            <person name="Matsumura Y."/>
            <person name="Mori M."/>
        </authorList>
    </citation>
    <scope>NUCLEOTIDE SEQUENCE</scope>
    <source>
        <strain evidence="3">TP075</strain>
    </source>
</reference>
<proteinExistence type="predicted"/>
<organism evidence="3 4">
    <name type="scientific">Collibacillus ludicampi</name>
    <dbReference type="NCBI Taxonomy" id="2771369"/>
    <lineage>
        <taxon>Bacteria</taxon>
        <taxon>Bacillati</taxon>
        <taxon>Bacillota</taxon>
        <taxon>Bacilli</taxon>
        <taxon>Bacillales</taxon>
        <taxon>Alicyclobacillaceae</taxon>
        <taxon>Collibacillus</taxon>
    </lineage>
</organism>